<protein>
    <submittedName>
        <fullName evidence="3">ComF family protein</fullName>
    </submittedName>
</protein>
<keyword evidence="4" id="KW-1185">Reference proteome</keyword>
<name>D1PU15_9BACT</name>
<dbReference type="InterPro" id="IPR051910">
    <property type="entry name" value="ComF/GntX_DNA_util-trans"/>
</dbReference>
<dbReference type="RefSeq" id="WP_007174798.1">
    <property type="nucleotide sequence ID" value="NZ_GG704782.1"/>
</dbReference>
<evidence type="ECO:0000313" key="3">
    <source>
        <dbReference type="EMBL" id="EFA45117.1"/>
    </source>
</evidence>
<dbReference type="EMBL" id="ACKS01000022">
    <property type="protein sequence ID" value="EFA45117.1"/>
    <property type="molecule type" value="Genomic_DNA"/>
</dbReference>
<proteinExistence type="inferred from homology"/>
<dbReference type="SUPFAM" id="SSF53271">
    <property type="entry name" value="PRTase-like"/>
    <property type="match status" value="1"/>
</dbReference>
<dbReference type="Pfam" id="PF00156">
    <property type="entry name" value="Pribosyltran"/>
    <property type="match status" value="1"/>
</dbReference>
<evidence type="ECO:0000256" key="1">
    <source>
        <dbReference type="ARBA" id="ARBA00008007"/>
    </source>
</evidence>
<dbReference type="PANTHER" id="PTHR47505:SF1">
    <property type="entry name" value="DNA UTILIZATION PROTEIN YHGH"/>
    <property type="match status" value="1"/>
</dbReference>
<dbReference type="OrthoDB" id="9779910at2"/>
<dbReference type="PANTHER" id="PTHR47505">
    <property type="entry name" value="DNA UTILIZATION PROTEIN YHGH"/>
    <property type="match status" value="1"/>
</dbReference>
<comment type="caution">
    <text evidence="3">The sequence shown here is derived from an EMBL/GenBank/DDBJ whole genome shotgun (WGS) entry which is preliminary data.</text>
</comment>
<reference evidence="3 4" key="1">
    <citation type="submission" date="2009-10" db="EMBL/GenBank/DDBJ databases">
        <authorList>
            <person name="Qin X."/>
            <person name="Bachman B."/>
            <person name="Battles P."/>
            <person name="Bell A."/>
            <person name="Bess C."/>
            <person name="Bickham C."/>
            <person name="Chaboub L."/>
            <person name="Chen D."/>
            <person name="Coyle M."/>
            <person name="Deiros D.R."/>
            <person name="Dinh H."/>
            <person name="Forbes L."/>
            <person name="Fowler G."/>
            <person name="Francisco L."/>
            <person name="Fu Q."/>
            <person name="Gubbala S."/>
            <person name="Hale W."/>
            <person name="Han Y."/>
            <person name="Hemphill L."/>
            <person name="Highlander S.K."/>
            <person name="Hirani K."/>
            <person name="Hogues M."/>
            <person name="Jackson L."/>
            <person name="Jakkamsetti A."/>
            <person name="Javaid M."/>
            <person name="Jiang H."/>
            <person name="Korchina V."/>
            <person name="Kovar C."/>
            <person name="Lara F."/>
            <person name="Lee S."/>
            <person name="Mata R."/>
            <person name="Mathew T."/>
            <person name="Moen C."/>
            <person name="Morales K."/>
            <person name="Munidasa M."/>
            <person name="Nazareth L."/>
            <person name="Ngo R."/>
            <person name="Nguyen L."/>
            <person name="Okwuonu G."/>
            <person name="Ongeri F."/>
            <person name="Patil S."/>
            <person name="Petrosino J."/>
            <person name="Pham C."/>
            <person name="Pham P."/>
            <person name="Pu L.-L."/>
            <person name="Puazo M."/>
            <person name="Raj R."/>
            <person name="Reid J."/>
            <person name="Rouhana J."/>
            <person name="Saada N."/>
            <person name="Shang Y."/>
            <person name="Simmons D."/>
            <person name="Thornton R."/>
            <person name="Warren J."/>
            <person name="Weissenberger G."/>
            <person name="Zhang J."/>
            <person name="Zhang L."/>
            <person name="Zhou C."/>
            <person name="Zhu D."/>
            <person name="Muzny D."/>
            <person name="Worley K."/>
            <person name="Gibbs R."/>
        </authorList>
    </citation>
    <scope>NUCLEOTIDE SEQUENCE [LARGE SCALE GENOMIC DNA]</scope>
    <source>
        <strain evidence="3 4">DSM 17361</strain>
    </source>
</reference>
<organism evidence="3 4">
    <name type="scientific">Hallella bergensis DSM 17361</name>
    <dbReference type="NCBI Taxonomy" id="585502"/>
    <lineage>
        <taxon>Bacteria</taxon>
        <taxon>Pseudomonadati</taxon>
        <taxon>Bacteroidota</taxon>
        <taxon>Bacteroidia</taxon>
        <taxon>Bacteroidales</taxon>
        <taxon>Prevotellaceae</taxon>
        <taxon>Hallella</taxon>
    </lineage>
</organism>
<evidence type="ECO:0000259" key="2">
    <source>
        <dbReference type="Pfam" id="PF00156"/>
    </source>
</evidence>
<dbReference type="eggNOG" id="COG1040">
    <property type="taxonomic scope" value="Bacteria"/>
</dbReference>
<dbReference type="HOGENOM" id="CLU_054549_1_0_10"/>
<dbReference type="CDD" id="cd06223">
    <property type="entry name" value="PRTases_typeI"/>
    <property type="match status" value="1"/>
</dbReference>
<accession>D1PU15</accession>
<dbReference type="Proteomes" id="UP000003160">
    <property type="component" value="Unassembled WGS sequence"/>
</dbReference>
<feature type="domain" description="Phosphoribosyltransferase" evidence="2">
    <location>
        <begin position="155"/>
        <end position="227"/>
    </location>
</feature>
<gene>
    <name evidence="3" type="ORF">HMPREF0645_0450</name>
</gene>
<comment type="similarity">
    <text evidence="1">Belongs to the ComF/GntX family.</text>
</comment>
<dbReference type="Gene3D" id="3.40.50.2020">
    <property type="match status" value="1"/>
</dbReference>
<sequence length="235" mass="26327">MKVGLLQRILDLIAPRACCICGTRLAPEENVICVSCNLHLPRTDHLAAPYENEMAKIFWGRIKHIEKAAAWIYHQGGSQASSPIYRLKYHHQPEIGTRLGRIMATEMEKTHFLEDIDALIPVPLSSDRQRERGYNQSEAIARGMSEICGKPVLTDVLERTEYHGSQTQKGRWERNDNVENAFRLINGDKIRNTHILLVDDVVTTGATMCACAKQLEQVGRVNISVAVIGFAAPGR</sequence>
<evidence type="ECO:0000313" key="4">
    <source>
        <dbReference type="Proteomes" id="UP000003160"/>
    </source>
</evidence>
<dbReference type="InterPro" id="IPR000836">
    <property type="entry name" value="PRTase_dom"/>
</dbReference>
<dbReference type="AlphaFoldDB" id="D1PU15"/>
<dbReference type="InterPro" id="IPR029057">
    <property type="entry name" value="PRTase-like"/>
</dbReference>